<accession>A0A2N3QXN9</accession>
<dbReference type="RefSeq" id="WP_101393272.1">
    <property type="nucleotide sequence ID" value="NZ_PCHB01000006.1"/>
</dbReference>
<evidence type="ECO:0000256" key="3">
    <source>
        <dbReference type="SAM" id="SignalP"/>
    </source>
</evidence>
<dbReference type="Pfam" id="PF24558">
    <property type="entry name" value="DUF7604"/>
    <property type="match status" value="1"/>
</dbReference>
<proteinExistence type="predicted"/>
<evidence type="ECO:0000313" key="5">
    <source>
        <dbReference type="EMBL" id="PKU97746.1"/>
    </source>
</evidence>
<dbReference type="InterPro" id="IPR042229">
    <property type="entry name" value="Listeria/Bacterioides_rpt_sf"/>
</dbReference>
<comment type="caution">
    <text evidence="5">The sequence shown here is derived from an EMBL/GenBank/DDBJ whole genome shotgun (WGS) entry which is preliminary data.</text>
</comment>
<comment type="subcellular location">
    <subcellularLocation>
        <location evidence="1">Cell envelope</location>
    </subcellularLocation>
</comment>
<dbReference type="InterPro" id="IPR013783">
    <property type="entry name" value="Ig-like_fold"/>
</dbReference>
<dbReference type="Gene3D" id="2.60.40.740">
    <property type="match status" value="1"/>
</dbReference>
<dbReference type="Pfam" id="PF13519">
    <property type="entry name" value="VWA_2"/>
    <property type="match status" value="1"/>
</dbReference>
<dbReference type="CDD" id="cd00198">
    <property type="entry name" value="vWFA"/>
    <property type="match status" value="1"/>
</dbReference>
<evidence type="ECO:0000256" key="1">
    <source>
        <dbReference type="ARBA" id="ARBA00004196"/>
    </source>
</evidence>
<feature type="signal peptide" evidence="3">
    <location>
        <begin position="1"/>
        <end position="32"/>
    </location>
</feature>
<dbReference type="InterPro" id="IPR055384">
    <property type="entry name" value="DUF7604"/>
</dbReference>
<reference evidence="5 6" key="1">
    <citation type="submission" date="2017-10" db="EMBL/GenBank/DDBJ databases">
        <title>Bifidobacterium genomics.</title>
        <authorList>
            <person name="Lugli G.A."/>
            <person name="Milani C."/>
            <person name="Mancabelli L."/>
        </authorList>
    </citation>
    <scope>NUCLEOTIDE SEQUENCE [LARGE SCALE GENOMIC DNA]</scope>
    <source>
        <strain evidence="5 6">1744B</strain>
    </source>
</reference>
<dbReference type="InterPro" id="IPR036465">
    <property type="entry name" value="vWFA_dom_sf"/>
</dbReference>
<organism evidence="5 6">
    <name type="scientific">Bifidobacterium pseudolongum subsp. globosum</name>
    <dbReference type="NCBI Taxonomy" id="1690"/>
    <lineage>
        <taxon>Bacteria</taxon>
        <taxon>Bacillati</taxon>
        <taxon>Actinomycetota</taxon>
        <taxon>Actinomycetes</taxon>
        <taxon>Bifidobacteriales</taxon>
        <taxon>Bifidobacteriaceae</taxon>
        <taxon>Bifidobacterium</taxon>
    </lineage>
</organism>
<protein>
    <submittedName>
        <fullName evidence="5">Cell surface protein</fullName>
    </submittedName>
</protein>
<dbReference type="InterPro" id="IPR013378">
    <property type="entry name" value="InlB-like_B-rpt"/>
</dbReference>
<dbReference type="Proteomes" id="UP000233783">
    <property type="component" value="Unassembled WGS sequence"/>
</dbReference>
<feature type="domain" description="VWFA" evidence="4">
    <location>
        <begin position="68"/>
        <end position="280"/>
    </location>
</feature>
<dbReference type="GO" id="GO:0030313">
    <property type="term" value="C:cell envelope"/>
    <property type="evidence" value="ECO:0007669"/>
    <property type="project" value="UniProtKB-SubCell"/>
</dbReference>
<dbReference type="InterPro" id="IPR002035">
    <property type="entry name" value="VWF_A"/>
</dbReference>
<name>A0A2N3QXN9_9BIFI</name>
<dbReference type="EMBL" id="PCHB01000006">
    <property type="protein sequence ID" value="PKU97746.1"/>
    <property type="molecule type" value="Genomic_DNA"/>
</dbReference>
<keyword evidence="3" id="KW-0732">Signal</keyword>
<keyword evidence="2" id="KW-0472">Membrane</keyword>
<dbReference type="GO" id="GO:0005975">
    <property type="term" value="P:carbohydrate metabolic process"/>
    <property type="evidence" value="ECO:0007669"/>
    <property type="project" value="UniProtKB-ARBA"/>
</dbReference>
<evidence type="ECO:0000256" key="2">
    <source>
        <dbReference type="SAM" id="Phobius"/>
    </source>
</evidence>
<sequence length="808" mass="85433">MEKRRWLSRLAATAAAAATLLTGGVVASTALAADSGLAHSKTIAPEGDGYRISLTANNHQWSLTKPADVLVLVDHSGSMNFGMNEDVNASDPSQSRWHYLSEDLKRLADTLSNGTNRLGGVTFHSKARALSYGGSAFTTDGKTWLDSVQFDGAGGSTNWEDAFVKADSVLGEMNPDHDKYVVFVTDGEPNGRVGDNGETAFDDYFGPDLEKTKKSKYFTEAVDEAKLMFSKHKDVKLLSVGAGAEVPALKLFQQQVTGSENGFYDGTDPSSLQNAFTDIIVSTVSPLVINDVLSENADYAGDVKVTDGNGDPVPSSQYSAEYDADSRSFTVTFNSGFKPKDGQTYTASFKVKPSQKAYDALAAVDGKYPTVGDPATGATSAGKPGLYTNDKATVTYNNQGTPTTLEYPKPVEQVALTSLTVNRTGDCAGDVTVHLWKDGKDTGLSASLGKNGKHTFANLAPGHKYEAKADAVKGGSCTVPTTTPPSYEPKPGDKPGTITVDTDQEKANLAYDKNAQQATGSTKGYDGKGGDTPTIAANGFTNEGYAFQGWNTQADGKGKTYVKGDKLTLPAGTTVLYAQWKRIPGTLTWVKTDKDSGEVLAGSEWILTPKGGQPTTVTDNGDLDQADADGAFKLTGLDWGEYELMETKAPEGHDPISEPIAVTIDAKHTTVNIGDVGNAKTPAKVTYDPNGGEGDTPGYDGHVGDTPEASENKFTNKDECKEFAGWNTQADGKGKTYQKGDRIDPLTGDVTLYAQWKAKDGCPAAPAALQELGKTGAGIAPIAIGMAAATLLGACLTILRRQRRARHA</sequence>
<dbReference type="Gene3D" id="2.60.40.4270">
    <property type="entry name" value="Listeria-Bacteroides repeat domain"/>
    <property type="match status" value="2"/>
</dbReference>
<feature type="chain" id="PRO_5014807447" evidence="3">
    <location>
        <begin position="33"/>
        <end position="808"/>
    </location>
</feature>
<dbReference type="SUPFAM" id="SSF53300">
    <property type="entry name" value="vWA-like"/>
    <property type="match status" value="1"/>
</dbReference>
<dbReference type="Pfam" id="PF09479">
    <property type="entry name" value="Flg_new"/>
    <property type="match status" value="2"/>
</dbReference>
<dbReference type="SMART" id="SM00327">
    <property type="entry name" value="VWA"/>
    <property type="match status" value="1"/>
</dbReference>
<feature type="transmembrane region" description="Helical" evidence="2">
    <location>
        <begin position="779"/>
        <end position="799"/>
    </location>
</feature>
<dbReference type="PROSITE" id="PS50234">
    <property type="entry name" value="VWFA"/>
    <property type="match status" value="1"/>
</dbReference>
<dbReference type="AlphaFoldDB" id="A0A2N3QXN9"/>
<keyword evidence="2" id="KW-0812">Transmembrane</keyword>
<dbReference type="Gene3D" id="2.60.40.10">
    <property type="entry name" value="Immunoglobulins"/>
    <property type="match status" value="1"/>
</dbReference>
<dbReference type="Gene3D" id="3.40.50.410">
    <property type="entry name" value="von Willebrand factor, type A domain"/>
    <property type="match status" value="1"/>
</dbReference>
<dbReference type="InterPro" id="IPR041033">
    <property type="entry name" value="SpaA_PFL_dom_1"/>
</dbReference>
<evidence type="ECO:0000259" key="4">
    <source>
        <dbReference type="PROSITE" id="PS50234"/>
    </source>
</evidence>
<evidence type="ECO:0000313" key="6">
    <source>
        <dbReference type="Proteomes" id="UP000233783"/>
    </source>
</evidence>
<keyword evidence="2" id="KW-1133">Transmembrane helix</keyword>
<dbReference type="Pfam" id="PF17802">
    <property type="entry name" value="SpaA"/>
    <property type="match status" value="1"/>
</dbReference>
<gene>
    <name evidence="5" type="ORF">CQR56_0499</name>
</gene>